<dbReference type="InterPro" id="IPR045864">
    <property type="entry name" value="aa-tRNA-synth_II/BPL/LPL"/>
</dbReference>
<keyword evidence="2" id="KW-0436">Ligase</keyword>
<dbReference type="Gene3D" id="1.10.287.40">
    <property type="entry name" value="Serine-tRNA synthetase, tRNA binding domain"/>
    <property type="match status" value="1"/>
</dbReference>
<keyword evidence="9" id="KW-0812">Transmembrane</keyword>
<evidence type="ECO:0000313" key="11">
    <source>
        <dbReference type="EMBL" id="CAK8995515.1"/>
    </source>
</evidence>
<feature type="domain" description="Aminoacyl-transfer RNA synthetases class-II family profile" evidence="10">
    <location>
        <begin position="677"/>
        <end position="906"/>
    </location>
</feature>
<dbReference type="InterPro" id="IPR006195">
    <property type="entry name" value="aa-tRNA-synth_II"/>
</dbReference>
<accession>A0ABP0HZ72</accession>
<feature type="region of interest" description="Disordered" evidence="8">
    <location>
        <begin position="57"/>
        <end position="80"/>
    </location>
</feature>
<dbReference type="EC" id="6.1.1.11" evidence="1"/>
<dbReference type="SUPFAM" id="SSF46589">
    <property type="entry name" value="tRNA-binding arm"/>
    <property type="match status" value="1"/>
</dbReference>
<evidence type="ECO:0000256" key="8">
    <source>
        <dbReference type="SAM" id="MobiDB-lite"/>
    </source>
</evidence>
<evidence type="ECO:0000256" key="1">
    <source>
        <dbReference type="ARBA" id="ARBA00012840"/>
    </source>
</evidence>
<evidence type="ECO:0000256" key="7">
    <source>
        <dbReference type="ARBA" id="ARBA00031113"/>
    </source>
</evidence>
<evidence type="ECO:0000256" key="3">
    <source>
        <dbReference type="ARBA" id="ARBA00022741"/>
    </source>
</evidence>
<feature type="transmembrane region" description="Helical" evidence="9">
    <location>
        <begin position="359"/>
        <end position="380"/>
    </location>
</feature>
<dbReference type="PANTHER" id="PTHR11778">
    <property type="entry name" value="SERYL-TRNA SYNTHETASE"/>
    <property type="match status" value="1"/>
</dbReference>
<dbReference type="InterPro" id="IPR010978">
    <property type="entry name" value="tRNA-bd_arm"/>
</dbReference>
<keyword evidence="4" id="KW-0067">ATP-binding</keyword>
<protein>
    <recommendedName>
        <fullName evidence="1">serine--tRNA ligase</fullName>
        <ecNumber evidence="1">6.1.1.11</ecNumber>
    </recommendedName>
    <alternativeName>
        <fullName evidence="7">Seryl-tRNA synthetase</fullName>
    </alternativeName>
</protein>
<evidence type="ECO:0000256" key="6">
    <source>
        <dbReference type="ARBA" id="ARBA00023146"/>
    </source>
</evidence>
<keyword evidence="3" id="KW-0547">Nucleotide-binding</keyword>
<sequence>MALEAFAASRPAGAPFAPRPERGAAQRWSGPGPARATGAEFRVALVPVALALAGLHASRRGETSPRRRSRPRSAKKKDDAGELVRPTFDFAYWAEHVEEVQKNADNRQFNCDVAEVVAVYQEHRSSAFELQQLAKKRNEHAKSMKGKMEPDARQALIEEGKKIKEEISSMEAKVDALSTKMNSLALAVPNLTHPDTPIGEEENATVLRTHGTPLSSENAGFKLRDHLELGGANLHALLEIPAASPLALILLALDLVLTSLIVWKVPFTNVDWEAYMTEVEFVVRGEFDYQQISGPTGPIAYPAGFCWLYGSFRWLALELSQVQTIFAGLYLATMLVLLKIYRHAKAPLWVFGSLRCHSIFVLRLFNDAAAQFFCYFALLLLLEGCHRSSSLIYSLSVSVKMQPLLVCPVVGLYLVLHGWKKALSCIATMLVLQLFLALPFLQANPWAYLRLAFGGPGDLQHAWSVNWRFLPEVLFTSRAFVLSLLLLHILLLLYFAHFRWIPGGFLGRSIRRWHVEPVARAGALEPKQLVAMWFTCNFIGIACLRTMHFQFLVWYFHTVPFLAWFALGATSLQRCLGVVALTGLVELSFLITTHGQVRGPDGRSWNTKGVPSWQGSLILQAWVQQRVKEQSQQREMLDLFDFESGGKVSGQKFLYFKNGAALLELALIQWATHQAVKRGFQPFIPPDLVRAPVVAGCGFAPRDDEATQIYEVSDSDLCLAGTAEIPMAGMFLNETLIASKELPKRLVAFSHAFRTEAGSSGSENRGIYRLHQFSKVELFAVTRSEVEESNKMLEEIRALEEELFTELGLCFRVLDMPTEELGAPAYRKYDMEAWMPGLEKWGEISSCSSCTDFQARRLNIRHKEEYNQKGNLQFAHTLNGTACAVPRMIISILETFQNEDGSVSIPEVLQPYMMGMKVLEPKAH</sequence>
<keyword evidence="12" id="KW-1185">Reference proteome</keyword>
<feature type="transmembrane region" description="Helical" evidence="9">
    <location>
        <begin position="422"/>
        <end position="441"/>
    </location>
</feature>
<feature type="region of interest" description="Disordered" evidence="8">
    <location>
        <begin position="1"/>
        <end position="35"/>
    </location>
</feature>
<dbReference type="CDD" id="cd00770">
    <property type="entry name" value="SerRS_core"/>
    <property type="match status" value="1"/>
</dbReference>
<evidence type="ECO:0000256" key="5">
    <source>
        <dbReference type="ARBA" id="ARBA00022917"/>
    </source>
</evidence>
<feature type="transmembrane region" description="Helical" evidence="9">
    <location>
        <begin position="562"/>
        <end position="585"/>
    </location>
</feature>
<organism evidence="11 12">
    <name type="scientific">Durusdinium trenchii</name>
    <dbReference type="NCBI Taxonomy" id="1381693"/>
    <lineage>
        <taxon>Eukaryota</taxon>
        <taxon>Sar</taxon>
        <taxon>Alveolata</taxon>
        <taxon>Dinophyceae</taxon>
        <taxon>Suessiales</taxon>
        <taxon>Symbiodiniaceae</taxon>
        <taxon>Durusdinium</taxon>
    </lineage>
</organism>
<gene>
    <name evidence="11" type="ORF">SCF082_LOCUS4394</name>
</gene>
<dbReference type="PRINTS" id="PR00981">
    <property type="entry name" value="TRNASYNTHSER"/>
</dbReference>
<dbReference type="InterPro" id="IPR042103">
    <property type="entry name" value="SerRS_1_N_sf"/>
</dbReference>
<dbReference type="NCBIfam" id="TIGR00414">
    <property type="entry name" value="serS"/>
    <property type="match status" value="1"/>
</dbReference>
<name>A0ABP0HZ72_9DINO</name>
<feature type="transmembrane region" description="Helical" evidence="9">
    <location>
        <begin position="392"/>
        <end position="415"/>
    </location>
</feature>
<comment type="caution">
    <text evidence="11">The sequence shown here is derived from an EMBL/GenBank/DDBJ whole genome shotgun (WGS) entry which is preliminary data.</text>
</comment>
<evidence type="ECO:0000313" key="12">
    <source>
        <dbReference type="Proteomes" id="UP001642464"/>
    </source>
</evidence>
<dbReference type="Pfam" id="PF00587">
    <property type="entry name" value="tRNA-synt_2b"/>
    <property type="match status" value="1"/>
</dbReference>
<dbReference type="SUPFAM" id="SSF55681">
    <property type="entry name" value="Class II aaRS and biotin synthetases"/>
    <property type="match status" value="1"/>
</dbReference>
<keyword evidence="6" id="KW-0030">Aminoacyl-tRNA synthetase</keyword>
<reference evidence="11 12" key="1">
    <citation type="submission" date="2024-02" db="EMBL/GenBank/DDBJ databases">
        <authorList>
            <person name="Chen Y."/>
            <person name="Shah S."/>
            <person name="Dougan E. K."/>
            <person name="Thang M."/>
            <person name="Chan C."/>
        </authorList>
    </citation>
    <scope>NUCLEOTIDE SEQUENCE [LARGE SCALE GENOMIC DNA]</scope>
</reference>
<keyword evidence="9" id="KW-1133">Transmembrane helix</keyword>
<feature type="transmembrane region" description="Helical" evidence="9">
    <location>
        <begin position="479"/>
        <end position="501"/>
    </location>
</feature>
<dbReference type="Pfam" id="PF05208">
    <property type="entry name" value="ALG3"/>
    <property type="match status" value="1"/>
</dbReference>
<dbReference type="Pfam" id="PF02403">
    <property type="entry name" value="Seryl_tRNA_N"/>
    <property type="match status" value="1"/>
</dbReference>
<evidence type="ECO:0000256" key="4">
    <source>
        <dbReference type="ARBA" id="ARBA00022840"/>
    </source>
</evidence>
<dbReference type="InterPro" id="IPR015866">
    <property type="entry name" value="Ser-tRNA-synth_1_N"/>
</dbReference>
<dbReference type="EMBL" id="CAXAMM010002259">
    <property type="protein sequence ID" value="CAK8995515.1"/>
    <property type="molecule type" value="Genomic_DNA"/>
</dbReference>
<evidence type="ECO:0000259" key="10">
    <source>
        <dbReference type="PROSITE" id="PS50862"/>
    </source>
</evidence>
<evidence type="ECO:0000256" key="9">
    <source>
        <dbReference type="SAM" id="Phobius"/>
    </source>
</evidence>
<dbReference type="Proteomes" id="UP001642464">
    <property type="component" value="Unassembled WGS sequence"/>
</dbReference>
<dbReference type="Gene3D" id="3.30.930.10">
    <property type="entry name" value="Bira Bifunctional Protein, Domain 2"/>
    <property type="match status" value="1"/>
</dbReference>
<keyword evidence="5" id="KW-0648">Protein biosynthesis</keyword>
<dbReference type="InterPro" id="IPR002317">
    <property type="entry name" value="Ser-tRNA-ligase_type_1"/>
</dbReference>
<evidence type="ECO:0000256" key="2">
    <source>
        <dbReference type="ARBA" id="ARBA00022598"/>
    </source>
</evidence>
<keyword evidence="9" id="KW-0472">Membrane</keyword>
<dbReference type="PROSITE" id="PS50862">
    <property type="entry name" value="AA_TRNA_LIGASE_II"/>
    <property type="match status" value="1"/>
</dbReference>
<feature type="transmembrane region" description="Helical" evidence="9">
    <location>
        <begin position="319"/>
        <end position="338"/>
    </location>
</feature>
<dbReference type="InterPro" id="IPR033729">
    <property type="entry name" value="SerRS_core"/>
</dbReference>
<dbReference type="InterPro" id="IPR002314">
    <property type="entry name" value="aa-tRNA-synt_IIb"/>
</dbReference>
<dbReference type="InterPro" id="IPR007873">
    <property type="entry name" value="Glycosyltransferase_ALG3"/>
</dbReference>
<proteinExistence type="predicted"/>
<feature type="compositionally biased region" description="Basic residues" evidence="8">
    <location>
        <begin position="66"/>
        <end position="75"/>
    </location>
</feature>